<evidence type="ECO:0000259" key="3">
    <source>
        <dbReference type="Pfam" id="PF00483"/>
    </source>
</evidence>
<feature type="domain" description="Glucose-1-phosphate adenylyltransferase/Bifunctional protein GlmU-like C-terminal hexapeptide" evidence="4">
    <location>
        <begin position="287"/>
        <end position="353"/>
    </location>
</feature>
<dbReference type="HOGENOM" id="CLU_029499_14_0_9"/>
<keyword evidence="6" id="KW-1185">Reference proteome</keyword>
<dbReference type="Gene3D" id="3.90.550.10">
    <property type="entry name" value="Spore Coat Polysaccharide Biosynthesis Protein SpsA, Chain A"/>
    <property type="match status" value="1"/>
</dbReference>
<keyword evidence="5" id="KW-0548">Nucleotidyltransferase</keyword>
<dbReference type="Pfam" id="PF00483">
    <property type="entry name" value="NTP_transferase"/>
    <property type="match status" value="1"/>
</dbReference>
<dbReference type="Proteomes" id="UP000001299">
    <property type="component" value="Chromosome 1"/>
</dbReference>
<dbReference type="Pfam" id="PF24894">
    <property type="entry name" value="Hexapep_GlmU"/>
    <property type="match status" value="1"/>
</dbReference>
<feature type="domain" description="Nucleotidyl transferase" evidence="3">
    <location>
        <begin position="29"/>
        <end position="229"/>
    </location>
</feature>
<dbReference type="InterPro" id="IPR029044">
    <property type="entry name" value="Nucleotide-diphossugar_trans"/>
</dbReference>
<dbReference type="InterPro" id="IPR011831">
    <property type="entry name" value="ADP-Glc_PPase"/>
</dbReference>
<dbReference type="GO" id="GO:0008878">
    <property type="term" value="F:glucose-1-phosphate adenylyltransferase activity"/>
    <property type="evidence" value="ECO:0007669"/>
    <property type="project" value="UniProtKB-EC"/>
</dbReference>
<dbReference type="Gene3D" id="2.160.10.10">
    <property type="entry name" value="Hexapeptide repeat proteins"/>
    <property type="match status" value="1"/>
</dbReference>
<evidence type="ECO:0000256" key="2">
    <source>
        <dbReference type="ARBA" id="ARBA00023056"/>
    </source>
</evidence>
<dbReference type="InterPro" id="IPR056818">
    <property type="entry name" value="GlmU/GlgC-like_hexapep"/>
</dbReference>
<comment type="similarity">
    <text evidence="1">Belongs to the bacterial/plant glucose-1-phosphate adenylyltransferase family.</text>
</comment>
<dbReference type="PANTHER" id="PTHR43523:SF6">
    <property type="entry name" value="GLYCOGEN BIOSYNTHESIS PROTEIN GLGD"/>
    <property type="match status" value="1"/>
</dbReference>
<dbReference type="InterPro" id="IPR011004">
    <property type="entry name" value="Trimer_LpxA-like_sf"/>
</dbReference>
<gene>
    <name evidence="5" type="primary">glgD2</name>
    <name evidence="5" type="ordered locus">bpr_I1046</name>
</gene>
<dbReference type="SUPFAM" id="SSF53448">
    <property type="entry name" value="Nucleotide-diphospho-sugar transferases"/>
    <property type="match status" value="1"/>
</dbReference>
<accession>E0S1W3</accession>
<protein>
    <submittedName>
        <fullName evidence="5">Glucose-1-phosphate adenylyltransferase GlgD2</fullName>
        <ecNumber evidence="5">2.7.7.27</ecNumber>
    </submittedName>
</protein>
<keyword evidence="2" id="KW-0320">Glycogen biosynthesis</keyword>
<dbReference type="STRING" id="515622.bpr_I1046"/>
<dbReference type="RefSeq" id="WP_013280444.1">
    <property type="nucleotide sequence ID" value="NC_014387.1"/>
</dbReference>
<dbReference type="KEGG" id="bpb:bpr_I1046"/>
<dbReference type="GO" id="GO:0005978">
    <property type="term" value="P:glycogen biosynthetic process"/>
    <property type="evidence" value="ECO:0007669"/>
    <property type="project" value="UniProtKB-KW"/>
</dbReference>
<dbReference type="EC" id="2.7.7.27" evidence="5"/>
<reference evidence="5 6" key="1">
    <citation type="journal article" date="2010" name="PLoS ONE">
        <title>The glycobiome of the rumen bacterium Butyrivibrio proteoclasticus B316(T) highlights adaptation to a polysaccharide-rich environment.</title>
        <authorList>
            <person name="Kelly W.J."/>
            <person name="Leahy S.C."/>
            <person name="Altermann E."/>
            <person name="Yeoman C.J."/>
            <person name="Dunne J.C."/>
            <person name="Kong Z."/>
            <person name="Pacheco D.M."/>
            <person name="Li D."/>
            <person name="Noel S.J."/>
            <person name="Moon C.D."/>
            <person name="Cookson A.L."/>
            <person name="Attwood G.T."/>
        </authorList>
    </citation>
    <scope>NUCLEOTIDE SEQUENCE [LARGE SCALE GENOMIC DNA]</scope>
    <source>
        <strain evidence="6">ATCC 51982 / DSM 14932 / B316</strain>
    </source>
</reference>
<sequence>MANKAFGIVSSADNSIHVEGLHDYRPIGAFSFIGRFRVIDFPISNMSNSGMDRIQVYVRSRPRSIAEHIGSGRHYNINSKRGKIQLLFSEDSNVNSIYNNDICAYSENLDIIQRMHQDYVIITPSYMVYKQDFSELLQSHINSGADVTLLYHKVDNAKEYFQNCKIVNINKQKGISSLEKNLGTAKERNIFMDTYCMSKETFVGLIKAAKELSSIYTLADIVNLKCKDMDIRGYQHKGYFASLLSLSDYYRASLELLDYDVASDLFRPEWPIYTRTTDSCPTQYFETAKVSNSFISNGCLIEGTIENSVVGRGVTIKKGAVIKNSIILAHVVIEEGVHIENTIVDKWAHIIHVKDIRGTEEHPQYIKRRDTL</sequence>
<dbReference type="AlphaFoldDB" id="E0S1W3"/>
<organism evidence="5 6">
    <name type="scientific">Butyrivibrio proteoclasticus (strain ATCC 51982 / DSM 14932 / B316)</name>
    <name type="common">Clostridium proteoclasticum</name>
    <dbReference type="NCBI Taxonomy" id="515622"/>
    <lineage>
        <taxon>Bacteria</taxon>
        <taxon>Bacillati</taxon>
        <taxon>Bacillota</taxon>
        <taxon>Clostridia</taxon>
        <taxon>Lachnospirales</taxon>
        <taxon>Lachnospiraceae</taxon>
        <taxon>Butyrivibrio</taxon>
    </lineage>
</organism>
<dbReference type="eggNOG" id="COG0448">
    <property type="taxonomic scope" value="Bacteria"/>
</dbReference>
<dbReference type="InterPro" id="IPR005835">
    <property type="entry name" value="NTP_transferase_dom"/>
</dbReference>
<evidence type="ECO:0000313" key="6">
    <source>
        <dbReference type="Proteomes" id="UP000001299"/>
    </source>
</evidence>
<dbReference type="PANTHER" id="PTHR43523">
    <property type="entry name" value="GLUCOSE-1-PHOSPHATE ADENYLYLTRANSFERASE-RELATED"/>
    <property type="match status" value="1"/>
</dbReference>
<evidence type="ECO:0000259" key="4">
    <source>
        <dbReference type="Pfam" id="PF24894"/>
    </source>
</evidence>
<dbReference type="NCBIfam" id="TIGR02092">
    <property type="entry name" value="glgD"/>
    <property type="match status" value="1"/>
</dbReference>
<dbReference type="InterPro" id="IPR011832">
    <property type="entry name" value="GlgDAde_trans"/>
</dbReference>
<evidence type="ECO:0000313" key="5">
    <source>
        <dbReference type="EMBL" id="ADL33788.1"/>
    </source>
</evidence>
<keyword evidence="5" id="KW-0808">Transferase</keyword>
<proteinExistence type="inferred from homology"/>
<name>E0S1W3_BUTPB</name>
<dbReference type="SUPFAM" id="SSF51161">
    <property type="entry name" value="Trimeric LpxA-like enzymes"/>
    <property type="match status" value="1"/>
</dbReference>
<dbReference type="EMBL" id="CP001810">
    <property type="protein sequence ID" value="ADL33788.1"/>
    <property type="molecule type" value="Genomic_DNA"/>
</dbReference>
<evidence type="ECO:0000256" key="1">
    <source>
        <dbReference type="ARBA" id="ARBA00010443"/>
    </source>
</evidence>
<dbReference type="CDD" id="cd04651">
    <property type="entry name" value="LbH_G1P_AT_C"/>
    <property type="match status" value="1"/>
</dbReference>